<comment type="caution">
    <text evidence="2">The sequence shown here is derived from an EMBL/GenBank/DDBJ whole genome shotgun (WGS) entry which is preliminary data.</text>
</comment>
<sequence>MDEKGIWNHHPSRRTYTSIDNPMPYVKELSKNQKDTIAAIVSFKGEVKYLFWIKSKKASKTQRKVSGLNNEIMCDWADSFLKYAKRGDILIMDNLGVHHYSKGVQKIKDQGIEIKYIQPYSATHLSPLDNSVFKILEDKLRSNGGRRFANYFDKIATVNRLWKTITSKQVKNQFKKCELPNCRVKYSNKDDKDDKIILSRLIEDIINREEEREKRKKEKN</sequence>
<dbReference type="EMBL" id="JANTQA010000047">
    <property type="protein sequence ID" value="KAJ3433597.1"/>
    <property type="molecule type" value="Genomic_DNA"/>
</dbReference>
<dbReference type="Gene3D" id="3.30.420.10">
    <property type="entry name" value="Ribonuclease H-like superfamily/Ribonuclease H"/>
    <property type="match status" value="1"/>
</dbReference>
<feature type="domain" description="Tc1-like transposase DDE" evidence="1">
    <location>
        <begin position="1"/>
        <end position="142"/>
    </location>
</feature>
<dbReference type="InterPro" id="IPR038717">
    <property type="entry name" value="Tc1-like_DDE_dom"/>
</dbReference>
<evidence type="ECO:0000259" key="1">
    <source>
        <dbReference type="Pfam" id="PF13358"/>
    </source>
</evidence>
<dbReference type="GO" id="GO:0003676">
    <property type="term" value="F:nucleic acid binding"/>
    <property type="evidence" value="ECO:0007669"/>
    <property type="project" value="InterPro"/>
</dbReference>
<dbReference type="InterPro" id="IPR036397">
    <property type="entry name" value="RNaseH_sf"/>
</dbReference>
<dbReference type="AlphaFoldDB" id="A0AAV7YXT3"/>
<name>A0AAV7YXT3_9EUKA</name>
<accession>A0AAV7YXT3</accession>
<organism evidence="2 3">
    <name type="scientific">Anaeramoeba flamelloides</name>
    <dbReference type="NCBI Taxonomy" id="1746091"/>
    <lineage>
        <taxon>Eukaryota</taxon>
        <taxon>Metamonada</taxon>
        <taxon>Anaeramoebidae</taxon>
        <taxon>Anaeramoeba</taxon>
    </lineage>
</organism>
<protein>
    <submittedName>
        <fullName evidence="2">Integrase protein-related</fullName>
    </submittedName>
</protein>
<evidence type="ECO:0000313" key="2">
    <source>
        <dbReference type="EMBL" id="KAJ3433597.1"/>
    </source>
</evidence>
<dbReference type="Proteomes" id="UP001146793">
    <property type="component" value="Unassembled WGS sequence"/>
</dbReference>
<reference evidence="2" key="1">
    <citation type="submission" date="2022-08" db="EMBL/GenBank/DDBJ databases">
        <title>Novel sulphate-reducing endosymbionts in the free-living metamonad Anaeramoeba.</title>
        <authorList>
            <person name="Jerlstrom-Hultqvist J."/>
            <person name="Cepicka I."/>
            <person name="Gallot-Lavallee L."/>
            <person name="Salas-Leiva D."/>
            <person name="Curtis B.A."/>
            <person name="Zahonova K."/>
            <person name="Pipaliya S."/>
            <person name="Dacks J."/>
            <person name="Roger A.J."/>
        </authorList>
    </citation>
    <scope>NUCLEOTIDE SEQUENCE</scope>
    <source>
        <strain evidence="2">Busselton2</strain>
    </source>
</reference>
<gene>
    <name evidence="2" type="ORF">M0812_22559</name>
</gene>
<dbReference type="Pfam" id="PF13358">
    <property type="entry name" value="DDE_3"/>
    <property type="match status" value="1"/>
</dbReference>
<evidence type="ECO:0000313" key="3">
    <source>
        <dbReference type="Proteomes" id="UP001146793"/>
    </source>
</evidence>
<proteinExistence type="predicted"/>